<dbReference type="Pfam" id="PF02378">
    <property type="entry name" value="PTS_EIIC"/>
    <property type="match status" value="1"/>
</dbReference>
<evidence type="ECO:0000256" key="8">
    <source>
        <dbReference type="ARBA" id="ARBA00022777"/>
    </source>
</evidence>
<dbReference type="Gene3D" id="2.70.70.10">
    <property type="entry name" value="Glucose Permease (Domain IIA)"/>
    <property type="match status" value="1"/>
</dbReference>
<keyword evidence="9 17" id="KW-1133">Transmembrane helix</keyword>
<evidence type="ECO:0000256" key="11">
    <source>
        <dbReference type="ARBA" id="ARBA00044053"/>
    </source>
</evidence>
<feature type="domain" description="PTS EIIB type-1" evidence="19">
    <location>
        <begin position="3"/>
        <end position="85"/>
    </location>
</feature>
<dbReference type="InterPro" id="IPR001127">
    <property type="entry name" value="PTS_EIIA_1_perm"/>
</dbReference>
<evidence type="ECO:0000256" key="5">
    <source>
        <dbReference type="ARBA" id="ARBA00022679"/>
    </source>
</evidence>
<feature type="transmembrane region" description="Helical" evidence="17">
    <location>
        <begin position="351"/>
        <end position="372"/>
    </location>
</feature>
<dbReference type="EMBL" id="ANJW01000718">
    <property type="protein sequence ID" value="EPC51471.1"/>
    <property type="molecule type" value="Genomic_DNA"/>
</dbReference>
<dbReference type="InterPro" id="IPR011055">
    <property type="entry name" value="Dup_hybrid_motif"/>
</dbReference>
<feature type="domain" description="PTS EIIA type-1" evidence="18">
    <location>
        <begin position="504"/>
        <end position="608"/>
    </location>
</feature>
<feature type="transmembrane region" description="Helical" evidence="17">
    <location>
        <begin position="378"/>
        <end position="400"/>
    </location>
</feature>
<dbReference type="SUPFAM" id="SSF55604">
    <property type="entry name" value="Glucose permease domain IIB"/>
    <property type="match status" value="1"/>
</dbReference>
<dbReference type="Proteomes" id="UP000014316">
    <property type="component" value="Unassembled WGS sequence"/>
</dbReference>
<keyword evidence="2" id="KW-0813">Transport</keyword>
<comment type="caution">
    <text evidence="21">The sequence shown here is derived from an EMBL/GenBank/DDBJ whole genome shotgun (WGS) entry which is preliminary data.</text>
</comment>
<feature type="transmembrane region" description="Helical" evidence="17">
    <location>
        <begin position="202"/>
        <end position="224"/>
    </location>
</feature>
<dbReference type="Gene3D" id="3.30.1360.60">
    <property type="entry name" value="Glucose permease domain IIB"/>
    <property type="match status" value="1"/>
</dbReference>
<evidence type="ECO:0000259" key="20">
    <source>
        <dbReference type="PROSITE" id="PS51103"/>
    </source>
</evidence>
<organism evidence="21 22">
    <name type="scientific">Lacticaseibacillus paracasei subsp. paracasei Lpp123</name>
    <dbReference type="NCBI Taxonomy" id="1256201"/>
    <lineage>
        <taxon>Bacteria</taxon>
        <taxon>Bacillati</taxon>
        <taxon>Bacillota</taxon>
        <taxon>Bacilli</taxon>
        <taxon>Lactobacillales</taxon>
        <taxon>Lactobacillaceae</taxon>
        <taxon>Lacticaseibacillus</taxon>
    </lineage>
</organism>
<evidence type="ECO:0000256" key="15">
    <source>
        <dbReference type="ARBA" id="ARBA00081008"/>
    </source>
</evidence>
<dbReference type="FunFam" id="3.30.1360.60:FF:000001">
    <property type="entry name" value="PTS system glucose-specific IIBC component PtsG"/>
    <property type="match status" value="1"/>
</dbReference>
<keyword evidence="7 17" id="KW-0812">Transmembrane</keyword>
<evidence type="ECO:0000256" key="13">
    <source>
        <dbReference type="ARBA" id="ARBA00048931"/>
    </source>
</evidence>
<feature type="transmembrane region" description="Helical" evidence="17">
    <location>
        <begin position="281"/>
        <end position="301"/>
    </location>
</feature>
<feature type="active site" description="Phosphocysteine intermediate; for EIIB activity" evidence="16">
    <location>
        <position position="25"/>
    </location>
</feature>
<dbReference type="SUPFAM" id="SSF51261">
    <property type="entry name" value="Duplicated hybrid motif"/>
    <property type="match status" value="1"/>
</dbReference>
<evidence type="ECO:0000256" key="9">
    <source>
        <dbReference type="ARBA" id="ARBA00022989"/>
    </source>
</evidence>
<keyword evidence="4" id="KW-0762">Sugar transport</keyword>
<dbReference type="GO" id="GO:0009401">
    <property type="term" value="P:phosphoenolpyruvate-dependent sugar phosphotransferase system"/>
    <property type="evidence" value="ECO:0007669"/>
    <property type="project" value="UniProtKB-KW"/>
</dbReference>
<feature type="transmembrane region" description="Helical" evidence="17">
    <location>
        <begin position="100"/>
        <end position="120"/>
    </location>
</feature>
<keyword evidence="10 17" id="KW-0472">Membrane</keyword>
<dbReference type="InterPro" id="IPR011297">
    <property type="entry name" value="PTS_IIABC_b_glu"/>
</dbReference>
<dbReference type="NCBIfam" id="TIGR01995">
    <property type="entry name" value="PTS-II-ABC-beta"/>
    <property type="match status" value="1"/>
</dbReference>
<dbReference type="GO" id="GO:0016301">
    <property type="term" value="F:kinase activity"/>
    <property type="evidence" value="ECO:0007669"/>
    <property type="project" value="UniProtKB-KW"/>
</dbReference>
<protein>
    <recommendedName>
        <fullName evidence="14">PTS system sucrose-specific EIIBCA component</fullName>
        <ecNumber evidence="11">2.7.1.211</ecNumber>
    </recommendedName>
    <alternativeName>
        <fullName evidence="15">EIIBCA-Scr</fullName>
    </alternativeName>
</protein>
<feature type="transmembrane region" description="Helical" evidence="17">
    <location>
        <begin position="140"/>
        <end position="161"/>
    </location>
</feature>
<evidence type="ECO:0000256" key="12">
    <source>
        <dbReference type="ARBA" id="ARBA00045139"/>
    </source>
</evidence>
<feature type="transmembrane region" description="Helical" evidence="17">
    <location>
        <begin position="244"/>
        <end position="269"/>
    </location>
</feature>
<dbReference type="InterPro" id="IPR050558">
    <property type="entry name" value="PTS_Sugar-Specific_Components"/>
</dbReference>
<proteinExistence type="predicted"/>
<dbReference type="Pfam" id="PF00367">
    <property type="entry name" value="PTS_EIIB"/>
    <property type="match status" value="1"/>
</dbReference>
<dbReference type="InterPro" id="IPR013013">
    <property type="entry name" value="PTS_EIIC_1"/>
</dbReference>
<dbReference type="GO" id="GO:0008982">
    <property type="term" value="F:protein-N(PI)-phosphohistidine-sugar phosphotransferase activity"/>
    <property type="evidence" value="ECO:0007669"/>
    <property type="project" value="InterPro"/>
</dbReference>
<keyword evidence="3" id="KW-1003">Cell membrane</keyword>
<reference evidence="21 22" key="1">
    <citation type="journal article" date="2013" name="PLoS ONE">
        <title>Lactobacillus paracasei comparative genomics: towards species pan-genome definition and exploitation of diversity.</title>
        <authorList>
            <person name="Smokvina T."/>
            <person name="Wels M."/>
            <person name="Polka J."/>
            <person name="Chervaux C."/>
            <person name="Brisse S."/>
            <person name="Boekhorst J."/>
            <person name="van Hylckama Vlieg J.E."/>
            <person name="Siezen R.J."/>
        </authorList>
    </citation>
    <scope>NUCLEOTIDE SEQUENCE [LARGE SCALE GENOMIC DNA]</scope>
    <source>
        <strain evidence="21 22">Lpp123</strain>
    </source>
</reference>
<dbReference type="InterPro" id="IPR018113">
    <property type="entry name" value="PTrfase_EIIB_Cys"/>
</dbReference>
<evidence type="ECO:0000256" key="7">
    <source>
        <dbReference type="ARBA" id="ARBA00022692"/>
    </source>
</evidence>
<evidence type="ECO:0000256" key="17">
    <source>
        <dbReference type="SAM" id="Phobius"/>
    </source>
</evidence>
<evidence type="ECO:0000256" key="3">
    <source>
        <dbReference type="ARBA" id="ARBA00022475"/>
    </source>
</evidence>
<evidence type="ECO:0000256" key="6">
    <source>
        <dbReference type="ARBA" id="ARBA00022683"/>
    </source>
</evidence>
<comment type="subcellular location">
    <subcellularLocation>
        <location evidence="1">Cell membrane</location>
        <topology evidence="1">Multi-pass membrane protein</topology>
    </subcellularLocation>
</comment>
<accession>A0A829GAH4</accession>
<dbReference type="PROSITE" id="PS51103">
    <property type="entry name" value="PTS_EIIC_TYPE_1"/>
    <property type="match status" value="1"/>
</dbReference>
<gene>
    <name evidence="21" type="ORF">Lpp123_12166</name>
</gene>
<feature type="transmembrane region" description="Helical" evidence="17">
    <location>
        <begin position="321"/>
        <end position="339"/>
    </location>
</feature>
<dbReference type="CDD" id="cd00212">
    <property type="entry name" value="PTS_IIB_glc"/>
    <property type="match status" value="1"/>
</dbReference>
<evidence type="ECO:0000313" key="22">
    <source>
        <dbReference type="Proteomes" id="UP000014316"/>
    </source>
</evidence>
<feature type="domain" description="PTS EIIC type-1" evidence="20">
    <location>
        <begin position="102"/>
        <end position="456"/>
    </location>
</feature>
<evidence type="ECO:0000256" key="2">
    <source>
        <dbReference type="ARBA" id="ARBA00022448"/>
    </source>
</evidence>
<dbReference type="EC" id="2.7.1.211" evidence="11"/>
<evidence type="ECO:0000256" key="16">
    <source>
        <dbReference type="PROSITE-ProRule" id="PRU00421"/>
    </source>
</evidence>
<keyword evidence="5" id="KW-0808">Transferase</keyword>
<dbReference type="GO" id="GO:0005886">
    <property type="term" value="C:plasma membrane"/>
    <property type="evidence" value="ECO:0007669"/>
    <property type="project" value="UniProtKB-SubCell"/>
</dbReference>
<comment type="catalytic activity">
    <reaction evidence="13">
        <text>N(pros)-phospho-L-histidyl-[protein](out) + sucrose = sucrose 6(G)-phosphate(in) + L-histidyl-[protein]</text>
        <dbReference type="Rhea" id="RHEA:49236"/>
        <dbReference type="Rhea" id="RHEA-COMP:9745"/>
        <dbReference type="Rhea" id="RHEA-COMP:9746"/>
        <dbReference type="ChEBI" id="CHEBI:17992"/>
        <dbReference type="ChEBI" id="CHEBI:29979"/>
        <dbReference type="ChEBI" id="CHEBI:64837"/>
        <dbReference type="ChEBI" id="CHEBI:91002"/>
        <dbReference type="EC" id="2.7.1.211"/>
    </reaction>
</comment>
<name>A0A829GAH4_LACPA</name>
<dbReference type="PANTHER" id="PTHR30175">
    <property type="entry name" value="PHOSPHOTRANSFERASE SYSTEM TRANSPORT PROTEIN"/>
    <property type="match status" value="1"/>
</dbReference>
<keyword evidence="8" id="KW-0418">Kinase</keyword>
<evidence type="ECO:0000256" key="1">
    <source>
        <dbReference type="ARBA" id="ARBA00004651"/>
    </source>
</evidence>
<evidence type="ECO:0000259" key="19">
    <source>
        <dbReference type="PROSITE" id="PS51098"/>
    </source>
</evidence>
<dbReference type="NCBIfam" id="TIGR00830">
    <property type="entry name" value="PTBA"/>
    <property type="match status" value="1"/>
</dbReference>
<feature type="transmembrane region" description="Helical" evidence="17">
    <location>
        <begin position="421"/>
        <end position="441"/>
    </location>
</feature>
<evidence type="ECO:0000259" key="18">
    <source>
        <dbReference type="PROSITE" id="PS51093"/>
    </source>
</evidence>
<comment type="function">
    <text evidence="12">The phosphoenolpyruvate-dependent sugar phosphotransferase system (sugar PTS), a major carbohydrate active transport system, catalyzes the phosphorylation of incoming sugar substrates concomitantly with their translocation across the cell membrane. This system is involved in sucrose transport.</text>
</comment>
<sequence length="634" mass="68465">MIKDDAVNILRLVGGKKNVTNLVHCATRLRFVLKDESKADKENLEKLPSVLQVVQSGGQYQVVIGPQVSDFYDAIIPLLDTSESTKNDEIGQGKRKQFSFIQVISGAFTPLIPILAGAGMMKAFITVLTTVGWLSEKSSMYAVLSAAGNSVFYFLPIFLGVTLSRQFKADPFVGGALGAALLEPNFTALIGKKGLSLLSINLTAIDYATTVFPIFVLAIVYGMFNRVLKKVIPQQLQLFLNPMISLIVLFPLAVLAFGPFGTIVGNWISAFVMWLFSVSRILAGIVLGAVYPFLTILGLHWGFTPITLQNLKLYGGDVIEGVAMCAVYTQIGIAIGAFLRARKNSKMRELAGPTIITGFLAGVTEPILYGIIIRSKRMLAIVAIAGGISGAINASFNVMMTSYVFHNVFSLAMMSYKPMPFTLLGISVAVLVGATLTYFFGVSKEDGDYLVPEDAALEKNALNKNSNISELKTSPSIVHTKPQDKTLVIAPITGNIIPLSKVDDEVFASGSVGEGIAIEPSTGIVRAPFNAEVIAVFPTKHAIGLRSDSGVEILIHIGLDTVSLNGQHFKVDIKKGDHVVQNQELIEFDIKAIKDAGYSLQSPVLITNFKEHKVEINDDIGLKVNSNDQIMTVN</sequence>
<evidence type="ECO:0000256" key="14">
    <source>
        <dbReference type="ARBA" id="ARBA00074554"/>
    </source>
</evidence>
<dbReference type="PANTHER" id="PTHR30175:SF1">
    <property type="entry name" value="PTS SYSTEM ARBUTIN-, CELLOBIOSE-, AND SALICIN-SPECIFIC EIIBC COMPONENT-RELATED"/>
    <property type="match status" value="1"/>
</dbReference>
<keyword evidence="6" id="KW-0598">Phosphotransferase system</keyword>
<dbReference type="PROSITE" id="PS00371">
    <property type="entry name" value="PTS_EIIA_TYPE_1_HIS"/>
    <property type="match status" value="1"/>
</dbReference>
<dbReference type="AlphaFoldDB" id="A0A829GAH4"/>
<dbReference type="InterPro" id="IPR003352">
    <property type="entry name" value="PTS_EIIC"/>
</dbReference>
<dbReference type="InterPro" id="IPR001996">
    <property type="entry name" value="PTS_IIB_1"/>
</dbReference>
<dbReference type="PROSITE" id="PS51098">
    <property type="entry name" value="PTS_EIIB_TYPE_1"/>
    <property type="match status" value="1"/>
</dbReference>
<dbReference type="PROSITE" id="PS51093">
    <property type="entry name" value="PTS_EIIA_TYPE_1"/>
    <property type="match status" value="1"/>
</dbReference>
<dbReference type="Pfam" id="PF00358">
    <property type="entry name" value="PTS_EIIA_1"/>
    <property type="match status" value="1"/>
</dbReference>
<evidence type="ECO:0000313" key="21">
    <source>
        <dbReference type="EMBL" id="EPC51471.1"/>
    </source>
</evidence>
<evidence type="ECO:0000256" key="10">
    <source>
        <dbReference type="ARBA" id="ARBA00023136"/>
    </source>
</evidence>
<dbReference type="FunFam" id="2.70.70.10:FF:000001">
    <property type="entry name" value="PTS system glucose-specific IIA component"/>
    <property type="match status" value="1"/>
</dbReference>
<dbReference type="PROSITE" id="PS01035">
    <property type="entry name" value="PTS_EIIB_TYPE_1_CYS"/>
    <property type="match status" value="1"/>
</dbReference>
<dbReference type="InterPro" id="IPR036878">
    <property type="entry name" value="Glu_permease_IIB"/>
</dbReference>
<evidence type="ECO:0000256" key="4">
    <source>
        <dbReference type="ARBA" id="ARBA00022597"/>
    </source>
</evidence>